<feature type="transmembrane region" description="Helical" evidence="1">
    <location>
        <begin position="113"/>
        <end position="136"/>
    </location>
</feature>
<evidence type="ECO:0000313" key="2">
    <source>
        <dbReference type="EMBL" id="AKU98763.1"/>
    </source>
</evidence>
<proteinExistence type="predicted"/>
<dbReference type="AlphaFoldDB" id="A0A0K1PZ19"/>
<dbReference type="Gene3D" id="1.20.1640.10">
    <property type="entry name" value="Multidrug efflux transporter AcrB transmembrane domain"/>
    <property type="match status" value="1"/>
</dbReference>
<dbReference type="PANTHER" id="PTHR32063:SF17">
    <property type="entry name" value="CATION EFFLUX SYSTEM PROTEIN"/>
    <property type="match status" value="1"/>
</dbReference>
<dbReference type="SUPFAM" id="SSF82866">
    <property type="entry name" value="Multidrug efflux transporter AcrB transmembrane domain"/>
    <property type="match status" value="1"/>
</dbReference>
<accession>A0A0K1PZ19</accession>
<keyword evidence="1" id="KW-0812">Transmembrane</keyword>
<organism evidence="2 3">
    <name type="scientific">Labilithrix luteola</name>
    <dbReference type="NCBI Taxonomy" id="1391654"/>
    <lineage>
        <taxon>Bacteria</taxon>
        <taxon>Pseudomonadati</taxon>
        <taxon>Myxococcota</taxon>
        <taxon>Polyangia</taxon>
        <taxon>Polyangiales</taxon>
        <taxon>Labilitrichaceae</taxon>
        <taxon>Labilithrix</taxon>
    </lineage>
</organism>
<dbReference type="InterPro" id="IPR001036">
    <property type="entry name" value="Acrflvin-R"/>
</dbReference>
<feature type="transmembrane region" description="Helical" evidence="1">
    <location>
        <begin position="36"/>
        <end position="57"/>
    </location>
</feature>
<dbReference type="STRING" id="1391654.AKJ09_05427"/>
<keyword evidence="1" id="KW-1133">Transmembrane helix</keyword>
<dbReference type="KEGG" id="llu:AKJ09_05427"/>
<sequence length="161" mass="16875">MAFRSLKTAALLLLPIPFAFVGAVLALYVRNMNVNVSTGVGFATVFAVSMMDGILMVRAINTARARGVSLDEAIVEGRVSRLRPGLMTSVVAVLGLLPASLATGLGSDVQRPLATVIIWGLSCSTVLTMFVVPVLYRLFAPGLPAQEAEEAGDRRGSEGVA</sequence>
<keyword evidence="3" id="KW-1185">Reference proteome</keyword>
<dbReference type="GO" id="GO:0042910">
    <property type="term" value="F:xenobiotic transmembrane transporter activity"/>
    <property type="evidence" value="ECO:0007669"/>
    <property type="project" value="TreeGrafter"/>
</dbReference>
<dbReference type="Pfam" id="PF00873">
    <property type="entry name" value="ACR_tran"/>
    <property type="match status" value="1"/>
</dbReference>
<keyword evidence="1" id="KW-0472">Membrane</keyword>
<dbReference type="EMBL" id="CP012333">
    <property type="protein sequence ID" value="AKU98763.1"/>
    <property type="molecule type" value="Genomic_DNA"/>
</dbReference>
<protein>
    <submittedName>
        <fullName evidence="2">Cobalt-zinc-cadmium resistance protein CzcA</fullName>
    </submittedName>
</protein>
<feature type="transmembrane region" description="Helical" evidence="1">
    <location>
        <begin position="86"/>
        <end position="107"/>
    </location>
</feature>
<dbReference type="PATRIC" id="fig|1391654.3.peg.5499"/>
<gene>
    <name evidence="2" type="ORF">AKJ09_05427</name>
</gene>
<dbReference type="GO" id="GO:0005886">
    <property type="term" value="C:plasma membrane"/>
    <property type="evidence" value="ECO:0007669"/>
    <property type="project" value="TreeGrafter"/>
</dbReference>
<reference evidence="2 3" key="1">
    <citation type="submission" date="2015-08" db="EMBL/GenBank/DDBJ databases">
        <authorList>
            <person name="Babu N.S."/>
            <person name="Beckwith C.J."/>
            <person name="Beseler K.G."/>
            <person name="Brison A."/>
            <person name="Carone J.V."/>
            <person name="Caskin T.P."/>
            <person name="Diamond M."/>
            <person name="Durham M.E."/>
            <person name="Foxe J.M."/>
            <person name="Go M."/>
            <person name="Henderson B.A."/>
            <person name="Jones I.B."/>
            <person name="McGettigan J.A."/>
            <person name="Micheletti S.J."/>
            <person name="Nasrallah M.E."/>
            <person name="Ortiz D."/>
            <person name="Piller C.R."/>
            <person name="Privatt S.R."/>
            <person name="Schneider S.L."/>
            <person name="Sharp S."/>
            <person name="Smith T.C."/>
            <person name="Stanton J.D."/>
            <person name="Ullery H.E."/>
            <person name="Wilson R.J."/>
            <person name="Serrano M.G."/>
            <person name="Buck G."/>
            <person name="Lee V."/>
            <person name="Wang Y."/>
            <person name="Carvalho R."/>
            <person name="Voegtly L."/>
            <person name="Shi R."/>
            <person name="Duckworth R."/>
            <person name="Johnson A."/>
            <person name="Loviza R."/>
            <person name="Walstead R."/>
            <person name="Shah Z."/>
            <person name="Kiflezghi M."/>
            <person name="Wade K."/>
            <person name="Ball S.L."/>
            <person name="Bradley K.W."/>
            <person name="Asai D.J."/>
            <person name="Bowman C.A."/>
            <person name="Russell D.A."/>
            <person name="Pope W.H."/>
            <person name="Jacobs-Sera D."/>
            <person name="Hendrix R.W."/>
            <person name="Hatfull G.F."/>
        </authorList>
    </citation>
    <scope>NUCLEOTIDE SEQUENCE [LARGE SCALE GENOMIC DNA]</scope>
    <source>
        <strain evidence="2 3">DSM 27648</strain>
    </source>
</reference>
<dbReference type="Proteomes" id="UP000064967">
    <property type="component" value="Chromosome"/>
</dbReference>
<dbReference type="PANTHER" id="PTHR32063">
    <property type="match status" value="1"/>
</dbReference>
<evidence type="ECO:0000256" key="1">
    <source>
        <dbReference type="SAM" id="Phobius"/>
    </source>
</evidence>
<name>A0A0K1PZ19_9BACT</name>
<evidence type="ECO:0000313" key="3">
    <source>
        <dbReference type="Proteomes" id="UP000064967"/>
    </source>
</evidence>